<keyword evidence="12 15" id="KW-0472">Membrane</keyword>
<evidence type="ECO:0000256" key="3">
    <source>
        <dbReference type="ARBA" id="ARBA00010327"/>
    </source>
</evidence>
<dbReference type="GO" id="GO:0009244">
    <property type="term" value="P:lipopolysaccharide core region biosynthetic process"/>
    <property type="evidence" value="ECO:0007669"/>
    <property type="project" value="UniProtKB-UniRule"/>
</dbReference>
<gene>
    <name evidence="15 16" type="primary">kdkA</name>
    <name evidence="16" type="ORF">SAMEA3906487_03800</name>
</gene>
<evidence type="ECO:0000256" key="9">
    <source>
        <dbReference type="ARBA" id="ARBA00022777"/>
    </source>
</evidence>
<comment type="catalytic activity">
    <reaction evidence="14 15">
        <text>an alpha-Kdo-(2-&gt;6)-lipid IVA + ATP = a 4-O-phospho-alpha-Kdo-(2-&gt;6)-lipid IVA + ADP + H(+)</text>
        <dbReference type="Rhea" id="RHEA:74271"/>
        <dbReference type="ChEBI" id="CHEBI:15378"/>
        <dbReference type="ChEBI" id="CHEBI:30616"/>
        <dbReference type="ChEBI" id="CHEBI:176428"/>
        <dbReference type="ChEBI" id="CHEBI:193140"/>
        <dbReference type="ChEBI" id="CHEBI:456216"/>
        <dbReference type="EC" id="2.7.1.166"/>
    </reaction>
</comment>
<dbReference type="GO" id="GO:0005524">
    <property type="term" value="F:ATP binding"/>
    <property type="evidence" value="ECO:0007669"/>
    <property type="project" value="UniProtKB-UniRule"/>
</dbReference>
<reference evidence="16 17" key="1">
    <citation type="submission" date="2016-04" db="EMBL/GenBank/DDBJ databases">
        <authorList>
            <consortium name="Pathogen Informatics"/>
        </authorList>
    </citation>
    <scope>NUCLEOTIDE SEQUENCE [LARGE SCALE GENOMIC DNA]</scope>
    <source>
        <strain evidence="16 17">H044680328</strain>
    </source>
</reference>
<protein>
    <recommendedName>
        <fullName evidence="13 15">3-deoxy-D-manno-octulosonic acid kinase</fullName>
        <shortName evidence="15">Kdo kinase</shortName>
        <ecNumber evidence="4 15">2.7.1.166</ecNumber>
    </recommendedName>
</protein>
<proteinExistence type="inferred from homology"/>
<dbReference type="KEGG" id="btrm:SAMEA390648703800"/>
<evidence type="ECO:0000256" key="11">
    <source>
        <dbReference type="ARBA" id="ARBA00022985"/>
    </source>
</evidence>
<comment type="pathway">
    <text evidence="2 15">Bacterial outer membrane biogenesis; LPS core biosynthesis.</text>
</comment>
<organism evidence="16 17">
    <name type="scientific">Bordetella trematum</name>
    <dbReference type="NCBI Taxonomy" id="123899"/>
    <lineage>
        <taxon>Bacteria</taxon>
        <taxon>Pseudomonadati</taxon>
        <taxon>Pseudomonadota</taxon>
        <taxon>Betaproteobacteria</taxon>
        <taxon>Burkholderiales</taxon>
        <taxon>Alcaligenaceae</taxon>
        <taxon>Bordetella</taxon>
    </lineage>
</organism>
<dbReference type="SUPFAM" id="SSF56112">
    <property type="entry name" value="Protein kinase-like (PK-like)"/>
    <property type="match status" value="1"/>
</dbReference>
<feature type="active site" evidence="15">
    <location>
        <position position="175"/>
    </location>
</feature>
<dbReference type="STRING" id="123899.SAMEA3906487_03800"/>
<evidence type="ECO:0000256" key="4">
    <source>
        <dbReference type="ARBA" id="ARBA00011988"/>
    </source>
</evidence>
<evidence type="ECO:0000256" key="6">
    <source>
        <dbReference type="ARBA" id="ARBA00022519"/>
    </source>
</evidence>
<keyword evidence="10 15" id="KW-0067">ATP-binding</keyword>
<comment type="similarity">
    <text evidence="3 15">Belongs to the protein kinase superfamily. KdkA/RfaP family.</text>
</comment>
<dbReference type="OrthoDB" id="6854449at2"/>
<dbReference type="EMBL" id="LT546645">
    <property type="protein sequence ID" value="SAI73671.1"/>
    <property type="molecule type" value="Genomic_DNA"/>
</dbReference>
<evidence type="ECO:0000256" key="12">
    <source>
        <dbReference type="ARBA" id="ARBA00023136"/>
    </source>
</evidence>
<accession>A0A157STL4</accession>
<evidence type="ECO:0000256" key="7">
    <source>
        <dbReference type="ARBA" id="ARBA00022679"/>
    </source>
</evidence>
<keyword evidence="7 15" id="KW-0808">Transferase</keyword>
<dbReference type="Gene3D" id="1.10.510.10">
    <property type="entry name" value="Transferase(Phosphotransferase) domain 1"/>
    <property type="match status" value="1"/>
</dbReference>
<dbReference type="GO" id="GO:0016773">
    <property type="term" value="F:phosphotransferase activity, alcohol group as acceptor"/>
    <property type="evidence" value="ECO:0007669"/>
    <property type="project" value="UniProtKB-UniRule"/>
</dbReference>
<evidence type="ECO:0000313" key="17">
    <source>
        <dbReference type="Proteomes" id="UP000076825"/>
    </source>
</evidence>
<comment type="function">
    <text evidence="15">Catalyzes the ATP-dependent phosphorylation of the 3-deoxy-D-manno-octulosonic acid (Kdo) residue in Kdo-lipid IV(A) at the 4-OH position.</text>
</comment>
<evidence type="ECO:0000256" key="2">
    <source>
        <dbReference type="ARBA" id="ARBA00004713"/>
    </source>
</evidence>
<dbReference type="eggNOG" id="COG0478">
    <property type="taxonomic scope" value="Bacteria"/>
</dbReference>
<evidence type="ECO:0000256" key="10">
    <source>
        <dbReference type="ARBA" id="ARBA00022840"/>
    </source>
</evidence>
<dbReference type="GO" id="GO:0016301">
    <property type="term" value="F:kinase activity"/>
    <property type="evidence" value="ECO:0007669"/>
    <property type="project" value="UniProtKB-KW"/>
</dbReference>
<evidence type="ECO:0000256" key="5">
    <source>
        <dbReference type="ARBA" id="ARBA00022475"/>
    </source>
</evidence>
<evidence type="ECO:0000256" key="14">
    <source>
        <dbReference type="ARBA" id="ARBA00034417"/>
    </source>
</evidence>
<dbReference type="InterPro" id="IPR011009">
    <property type="entry name" value="Kinase-like_dom_sf"/>
</dbReference>
<evidence type="ECO:0000256" key="13">
    <source>
        <dbReference type="ARBA" id="ARBA00029511"/>
    </source>
</evidence>
<keyword evidence="6 15" id="KW-0997">Cell inner membrane</keyword>
<dbReference type="InterPro" id="IPR022826">
    <property type="entry name" value="KDO_kinase"/>
</dbReference>
<dbReference type="UniPathway" id="UPA00958"/>
<evidence type="ECO:0000256" key="1">
    <source>
        <dbReference type="ARBA" id="ARBA00004515"/>
    </source>
</evidence>
<sequence>MQESGVTADSEAGQGYARLGFEGGAMLFDRARLAPPGPQWLRPQHYGDQARAVQAGGRQAAWFVQGPGWQAVLRGYRRGGLVARLSRQRYVWTGEAGTRAFREFRLLARLHVQGLPVPQPLAAACWRHGLTYEAAILIERIEGARALAQDLTPAACEAAGQAIASMHRAGVWHADLNAFNILLDPQGRAWLIDFDRGHARGVSARQRQANLQRLRRSLRKVAGPQGEAAWHRIHQAYQAAGA</sequence>
<dbReference type="PATRIC" id="fig|123899.6.peg.3799"/>
<name>A0A157STL4_9BORD</name>
<keyword evidence="11 15" id="KW-0448">Lipopolysaccharide biosynthesis</keyword>
<keyword evidence="9 15" id="KW-0418">Kinase</keyword>
<keyword evidence="8 15" id="KW-0547">Nucleotide-binding</keyword>
<evidence type="ECO:0000256" key="8">
    <source>
        <dbReference type="ARBA" id="ARBA00022741"/>
    </source>
</evidence>
<dbReference type="Proteomes" id="UP000076825">
    <property type="component" value="Chromosome 1"/>
</dbReference>
<keyword evidence="5 15" id="KW-1003">Cell membrane</keyword>
<dbReference type="Pfam" id="PF06293">
    <property type="entry name" value="Kdo"/>
    <property type="match status" value="1"/>
</dbReference>
<dbReference type="NCBIfam" id="NF002475">
    <property type="entry name" value="PRK01723.1"/>
    <property type="match status" value="1"/>
</dbReference>
<evidence type="ECO:0000313" key="16">
    <source>
        <dbReference type="EMBL" id="SAI73671.1"/>
    </source>
</evidence>
<dbReference type="AlphaFoldDB" id="A0A157STL4"/>
<dbReference type="EC" id="2.7.1.166" evidence="4 15"/>
<comment type="subcellular location">
    <subcellularLocation>
        <location evidence="1 15">Cell inner membrane</location>
        <topology evidence="1 15">Peripheral membrane protein</topology>
        <orientation evidence="1 15">Cytoplasmic side</orientation>
    </subcellularLocation>
</comment>
<keyword evidence="17" id="KW-1185">Reference proteome</keyword>
<dbReference type="HAMAP" id="MF_00521">
    <property type="entry name" value="KDO_kinase"/>
    <property type="match status" value="1"/>
</dbReference>
<evidence type="ECO:0000256" key="15">
    <source>
        <dbReference type="HAMAP-Rule" id="MF_00521"/>
    </source>
</evidence>
<dbReference type="GO" id="GO:0005886">
    <property type="term" value="C:plasma membrane"/>
    <property type="evidence" value="ECO:0007669"/>
    <property type="project" value="UniProtKB-SubCell"/>
</dbReference>